<feature type="domain" description="Sulfotransferase" evidence="3">
    <location>
        <begin position="53"/>
        <end position="314"/>
    </location>
</feature>
<dbReference type="SUPFAM" id="SSF52540">
    <property type="entry name" value="P-loop containing nucleoside triphosphate hydrolases"/>
    <property type="match status" value="1"/>
</dbReference>
<sequence>MMKVSHVADESIDKIAEEKCKDFSALLFGEDETTMPSAFQNYVSEVENFEILQDDIIVAAFPKSGTTWTQEMVWLIKNRHNLEDSSLNLYQRFPMMEACLLSSLHGRNEEFTLNSIKYLQKIKGQRFIKTHLPFSLLPKDIRCHRKSPKIIYVTRNTKDVFISMYHFHRIMLGYTGDLETFSQLFLNNRVFFAPYWKHVMGYYSQKDLPNFCFLKYEDLKRDLKSEMVKVCRFLEEKPLTDAELTLLCQRLDFNFMKDNEAVNHERYIDVFKRENPQQEGCFMRSGSIGSYKLEMPPEMVSRFDKYIQDNISNTELDDPYWFGP</sequence>
<evidence type="ECO:0000313" key="6">
    <source>
        <dbReference type="Proteomes" id="UP000327044"/>
    </source>
</evidence>
<dbReference type="Pfam" id="PF00685">
    <property type="entry name" value="Sulfotransfer_1"/>
    <property type="match status" value="1"/>
</dbReference>
<dbReference type="AlphaFoldDB" id="A0A1Y1LPK0"/>
<comment type="similarity">
    <text evidence="1">Belongs to the sulfotransferase 1 family.</text>
</comment>
<dbReference type="GO" id="GO:0008146">
    <property type="term" value="F:sulfotransferase activity"/>
    <property type="evidence" value="ECO:0007669"/>
    <property type="project" value="InterPro"/>
</dbReference>
<dbReference type="InterPro" id="IPR027417">
    <property type="entry name" value="P-loop_NTPase"/>
</dbReference>
<keyword evidence="2" id="KW-0808">Transferase</keyword>
<organism evidence="4">
    <name type="scientific">Photinus pyralis</name>
    <name type="common">Common eastern firefly</name>
    <name type="synonym">Lampyris pyralis</name>
    <dbReference type="NCBI Taxonomy" id="7054"/>
    <lineage>
        <taxon>Eukaryota</taxon>
        <taxon>Metazoa</taxon>
        <taxon>Ecdysozoa</taxon>
        <taxon>Arthropoda</taxon>
        <taxon>Hexapoda</taxon>
        <taxon>Insecta</taxon>
        <taxon>Pterygota</taxon>
        <taxon>Neoptera</taxon>
        <taxon>Endopterygota</taxon>
        <taxon>Coleoptera</taxon>
        <taxon>Polyphaga</taxon>
        <taxon>Elateriformia</taxon>
        <taxon>Elateroidea</taxon>
        <taxon>Lampyridae</taxon>
        <taxon>Lampyrinae</taxon>
        <taxon>Photinus</taxon>
    </lineage>
</organism>
<evidence type="ECO:0000259" key="3">
    <source>
        <dbReference type="Pfam" id="PF00685"/>
    </source>
</evidence>
<proteinExistence type="inferred from homology"/>
<dbReference type="Proteomes" id="UP000327044">
    <property type="component" value="Unassembled WGS sequence"/>
</dbReference>
<dbReference type="PANTHER" id="PTHR11783">
    <property type="entry name" value="SULFOTRANSFERASE SULT"/>
    <property type="match status" value="1"/>
</dbReference>
<dbReference type="InterPro" id="IPR000863">
    <property type="entry name" value="Sulfotransferase_dom"/>
</dbReference>
<reference evidence="5" key="3">
    <citation type="submission" date="2019-08" db="EMBL/GenBank/DDBJ databases">
        <authorList>
            <consortium name="Photinus pyralis genome working group"/>
            <person name="Fallon T.R."/>
            <person name="Sander Lower S.E."/>
            <person name="Weng J.-K."/>
        </authorList>
    </citation>
    <scope>NUCLEOTIDE SEQUENCE</scope>
    <source>
        <strain evidence="5">1611_PpyrPB1</strain>
        <tissue evidence="5">Whole body</tissue>
    </source>
</reference>
<dbReference type="EMBL" id="VVIM01000009">
    <property type="protein sequence ID" value="KAB0793243.1"/>
    <property type="molecule type" value="Genomic_DNA"/>
</dbReference>
<gene>
    <name evidence="5" type="ORF">PPYR_12863</name>
</gene>
<evidence type="ECO:0000256" key="1">
    <source>
        <dbReference type="ARBA" id="ARBA00005771"/>
    </source>
</evidence>
<name>A0A1Y1LPK0_PHOPY</name>
<reference evidence="4" key="1">
    <citation type="journal article" date="2016" name="Sci. Rep.">
        <title>Molecular characterization of firefly nuptial gifts: a multi-omics approach sheds light on postcopulatory sexual selection.</title>
        <authorList>
            <person name="Al-Wathiqui N."/>
            <person name="Fallon T.R."/>
            <person name="South A."/>
            <person name="Weng J.K."/>
            <person name="Lewis S.M."/>
        </authorList>
    </citation>
    <scope>NUCLEOTIDE SEQUENCE</scope>
</reference>
<accession>A0A1Y1LPK0</accession>
<evidence type="ECO:0000256" key="2">
    <source>
        <dbReference type="ARBA" id="ARBA00022679"/>
    </source>
</evidence>
<protein>
    <recommendedName>
        <fullName evidence="3">Sulfotransferase domain-containing protein</fullName>
    </recommendedName>
</protein>
<keyword evidence="6" id="KW-1185">Reference proteome</keyword>
<reference evidence="5 6" key="2">
    <citation type="journal article" date="2018" name="Elife">
        <title>Firefly genomes illuminate parallel origins of bioluminescence in beetles.</title>
        <authorList>
            <person name="Fallon T.R."/>
            <person name="Lower S.E."/>
            <person name="Chang C.H."/>
            <person name="Bessho-Uehara M."/>
            <person name="Martin G.J."/>
            <person name="Bewick A.J."/>
            <person name="Behringer M."/>
            <person name="Debat H.J."/>
            <person name="Wong I."/>
            <person name="Day J.C."/>
            <person name="Suvorov A."/>
            <person name="Silva C.J."/>
            <person name="Stanger-Hall K.F."/>
            <person name="Hall D.W."/>
            <person name="Schmitz R.J."/>
            <person name="Nelson D.R."/>
            <person name="Lewis S.M."/>
            <person name="Shigenobu S."/>
            <person name="Bybee S.M."/>
            <person name="Larracuente A.M."/>
            <person name="Oba Y."/>
            <person name="Weng J.K."/>
        </authorList>
    </citation>
    <scope>NUCLEOTIDE SEQUENCE [LARGE SCALE GENOMIC DNA]</scope>
    <source>
        <strain evidence="5">1611_PpyrPB1</strain>
        <tissue evidence="5">Whole body</tissue>
    </source>
</reference>
<dbReference type="EMBL" id="GEZM01050461">
    <property type="protein sequence ID" value="JAV75582.1"/>
    <property type="molecule type" value="Transcribed_RNA"/>
</dbReference>
<evidence type="ECO:0000313" key="4">
    <source>
        <dbReference type="EMBL" id="JAV75582.1"/>
    </source>
</evidence>
<dbReference type="Gene3D" id="3.40.50.300">
    <property type="entry name" value="P-loop containing nucleotide triphosphate hydrolases"/>
    <property type="match status" value="1"/>
</dbReference>
<dbReference type="OrthoDB" id="205623at2759"/>
<evidence type="ECO:0000313" key="5">
    <source>
        <dbReference type="EMBL" id="KAB0793243.1"/>
    </source>
</evidence>
<dbReference type="InParanoid" id="A0A1Y1LPK0"/>